<proteinExistence type="predicted"/>
<organism evidence="3 4">
    <name type="scientific">Actinomadura vinacea</name>
    <dbReference type="NCBI Taxonomy" id="115336"/>
    <lineage>
        <taxon>Bacteria</taxon>
        <taxon>Bacillati</taxon>
        <taxon>Actinomycetota</taxon>
        <taxon>Actinomycetes</taxon>
        <taxon>Streptosporangiales</taxon>
        <taxon>Thermomonosporaceae</taxon>
        <taxon>Actinomadura</taxon>
    </lineage>
</organism>
<evidence type="ECO:0000259" key="2">
    <source>
        <dbReference type="Pfam" id="PF12158"/>
    </source>
</evidence>
<dbReference type="Pfam" id="PF12158">
    <property type="entry name" value="DUF3592"/>
    <property type="match status" value="1"/>
</dbReference>
<feature type="transmembrane region" description="Helical" evidence="1">
    <location>
        <begin position="133"/>
        <end position="150"/>
    </location>
</feature>
<keyword evidence="1" id="KW-1133">Transmembrane helix</keyword>
<protein>
    <recommendedName>
        <fullName evidence="2">DUF3592 domain-containing protein</fullName>
    </recommendedName>
</protein>
<keyword evidence="1" id="KW-0472">Membrane</keyword>
<feature type="transmembrane region" description="Helical" evidence="1">
    <location>
        <begin position="28"/>
        <end position="55"/>
    </location>
</feature>
<comment type="caution">
    <text evidence="3">The sequence shown here is derived from an EMBL/GenBank/DDBJ whole genome shotgun (WGS) entry which is preliminary data.</text>
</comment>
<keyword evidence="1" id="KW-0812">Transmembrane</keyword>
<sequence length="158" mass="17747">MRTAATCGALIHDHWSMPESRSRRYRPVYVICIVIASFAGLLSVTWGGGGIAAWVEQSGKSKAVARVVETTGNRSSGHIVVEFTTRDDRRVRAEERRRSWPATARQGTDVEVVYDPEDPVDSVQRFQDLRRSLPWWVLFTVVAVLSGTAAHRTRPRAR</sequence>
<feature type="domain" description="DUF3592" evidence="2">
    <location>
        <begin position="65"/>
        <end position="123"/>
    </location>
</feature>
<dbReference type="InterPro" id="IPR021994">
    <property type="entry name" value="DUF3592"/>
</dbReference>
<keyword evidence="4" id="KW-1185">Reference proteome</keyword>
<name>A0ABN3K316_9ACTN</name>
<evidence type="ECO:0000313" key="4">
    <source>
        <dbReference type="Proteomes" id="UP001501231"/>
    </source>
</evidence>
<evidence type="ECO:0000313" key="3">
    <source>
        <dbReference type="EMBL" id="GAA2448036.1"/>
    </source>
</evidence>
<gene>
    <name evidence="3" type="ORF">GCM10010191_76770</name>
</gene>
<accession>A0ABN3K316</accession>
<dbReference type="EMBL" id="BAAARW010000035">
    <property type="protein sequence ID" value="GAA2448036.1"/>
    <property type="molecule type" value="Genomic_DNA"/>
</dbReference>
<dbReference type="Proteomes" id="UP001501231">
    <property type="component" value="Unassembled WGS sequence"/>
</dbReference>
<reference evidence="3 4" key="1">
    <citation type="journal article" date="2019" name="Int. J. Syst. Evol. Microbiol.">
        <title>The Global Catalogue of Microorganisms (GCM) 10K type strain sequencing project: providing services to taxonomists for standard genome sequencing and annotation.</title>
        <authorList>
            <consortium name="The Broad Institute Genomics Platform"/>
            <consortium name="The Broad Institute Genome Sequencing Center for Infectious Disease"/>
            <person name="Wu L."/>
            <person name="Ma J."/>
        </authorList>
    </citation>
    <scope>NUCLEOTIDE SEQUENCE [LARGE SCALE GENOMIC DNA]</scope>
    <source>
        <strain evidence="3 4">JCM 3325</strain>
    </source>
</reference>
<evidence type="ECO:0000256" key="1">
    <source>
        <dbReference type="SAM" id="Phobius"/>
    </source>
</evidence>